<feature type="non-terminal residue" evidence="2">
    <location>
        <position position="55"/>
    </location>
</feature>
<keyword evidence="3" id="KW-1185">Reference proteome</keyword>
<proteinExistence type="predicted"/>
<comment type="caution">
    <text evidence="2">The sequence shown here is derived from an EMBL/GenBank/DDBJ whole genome shotgun (WGS) entry which is preliminary data.</text>
</comment>
<evidence type="ECO:0000313" key="2">
    <source>
        <dbReference type="EMBL" id="KAF6167901.1"/>
    </source>
</evidence>
<organism evidence="2 3">
    <name type="scientific">Kingdonia uniflora</name>
    <dbReference type="NCBI Taxonomy" id="39325"/>
    <lineage>
        <taxon>Eukaryota</taxon>
        <taxon>Viridiplantae</taxon>
        <taxon>Streptophyta</taxon>
        <taxon>Embryophyta</taxon>
        <taxon>Tracheophyta</taxon>
        <taxon>Spermatophyta</taxon>
        <taxon>Magnoliopsida</taxon>
        <taxon>Ranunculales</taxon>
        <taxon>Circaeasteraceae</taxon>
        <taxon>Kingdonia</taxon>
    </lineage>
</organism>
<feature type="compositionally biased region" description="Acidic residues" evidence="1">
    <location>
        <begin position="1"/>
        <end position="18"/>
    </location>
</feature>
<evidence type="ECO:0000313" key="3">
    <source>
        <dbReference type="Proteomes" id="UP000541444"/>
    </source>
</evidence>
<dbReference type="EMBL" id="JACGCM010000715">
    <property type="protein sequence ID" value="KAF6167901.1"/>
    <property type="molecule type" value="Genomic_DNA"/>
</dbReference>
<name>A0A7J7NKX3_9MAGN</name>
<dbReference type="AlphaFoldDB" id="A0A7J7NKX3"/>
<sequence>MEVDGDEDIAEIDSDSCDAESVNERSGIGKSMNLMRTLRIDFKIEILVFDGSVDA</sequence>
<gene>
    <name evidence="2" type="ORF">GIB67_027679</name>
</gene>
<feature type="region of interest" description="Disordered" evidence="1">
    <location>
        <begin position="1"/>
        <end position="23"/>
    </location>
</feature>
<accession>A0A7J7NKX3</accession>
<reference evidence="2 3" key="1">
    <citation type="journal article" date="2020" name="IScience">
        <title>Genome Sequencing of the Endangered Kingdonia uniflora (Circaeasteraceae, Ranunculales) Reveals Potential Mechanisms of Evolutionary Specialization.</title>
        <authorList>
            <person name="Sun Y."/>
            <person name="Deng T."/>
            <person name="Zhang A."/>
            <person name="Moore M.J."/>
            <person name="Landis J.B."/>
            <person name="Lin N."/>
            <person name="Zhang H."/>
            <person name="Zhang X."/>
            <person name="Huang J."/>
            <person name="Zhang X."/>
            <person name="Sun H."/>
            <person name="Wang H."/>
        </authorList>
    </citation>
    <scope>NUCLEOTIDE SEQUENCE [LARGE SCALE GENOMIC DNA]</scope>
    <source>
        <strain evidence="2">TB1705</strain>
        <tissue evidence="2">Leaf</tissue>
    </source>
</reference>
<dbReference type="Proteomes" id="UP000541444">
    <property type="component" value="Unassembled WGS sequence"/>
</dbReference>
<protein>
    <submittedName>
        <fullName evidence="2">Uncharacterized protein</fullName>
    </submittedName>
</protein>
<evidence type="ECO:0000256" key="1">
    <source>
        <dbReference type="SAM" id="MobiDB-lite"/>
    </source>
</evidence>